<name>A0A447RUY4_KLEPN</name>
<reference evidence="1 2" key="1">
    <citation type="submission" date="2018-12" db="EMBL/GenBank/DDBJ databases">
        <authorList>
            <consortium name="Pathogen Informatics"/>
        </authorList>
    </citation>
    <scope>NUCLEOTIDE SEQUENCE [LARGE SCALE GENOMIC DNA]</scope>
    <source>
        <strain evidence="1 2">NCTC13635</strain>
    </source>
</reference>
<dbReference type="EMBL" id="LR134162">
    <property type="protein sequence ID" value="VEB03643.1"/>
    <property type="molecule type" value="Genomic_DNA"/>
</dbReference>
<sequence length="90" mass="9626">MLGWLKGAVLVALICWLFPGKPHPPRDLAPLPPMSRDEKRLAWLLAVVLSLWVTESWHGVGPAWTGLAAAVDHAAAAGGLYQRRGVLPAG</sequence>
<evidence type="ECO:0000313" key="1">
    <source>
        <dbReference type="EMBL" id="VEB03643.1"/>
    </source>
</evidence>
<proteinExistence type="predicted"/>
<dbReference type="AlphaFoldDB" id="A0A447RUY4"/>
<evidence type="ECO:0000313" key="2">
    <source>
        <dbReference type="Proteomes" id="UP000282433"/>
    </source>
</evidence>
<organism evidence="1 2">
    <name type="scientific">Klebsiella pneumoniae</name>
    <dbReference type="NCBI Taxonomy" id="573"/>
    <lineage>
        <taxon>Bacteria</taxon>
        <taxon>Pseudomonadati</taxon>
        <taxon>Pseudomonadota</taxon>
        <taxon>Gammaproteobacteria</taxon>
        <taxon>Enterobacterales</taxon>
        <taxon>Enterobacteriaceae</taxon>
        <taxon>Klebsiella/Raoultella group</taxon>
        <taxon>Klebsiella</taxon>
        <taxon>Klebsiella pneumoniae complex</taxon>
    </lineage>
</organism>
<accession>A0A447RUY4</accession>
<dbReference type="Proteomes" id="UP000282433">
    <property type="component" value="Chromosome"/>
</dbReference>
<gene>
    <name evidence="1" type="ORF">NCTC13635_03801</name>
</gene>
<protein>
    <submittedName>
        <fullName evidence="1">Di- and tricarboxylate transporter</fullName>
    </submittedName>
</protein>